<dbReference type="PANTHER" id="PTHR34348:SF1">
    <property type="entry name" value="SURFEIT LOCUS PROTEIN 2"/>
    <property type="match status" value="1"/>
</dbReference>
<sequence length="253" mass="29995">MGDPPADVRAFLHQHPSLRLLPDTNRVRCSLTGHELPCRLPELQLYTRGKKYQRLVRASPAFDYAEFEPHILPSTKHPHQLFCKLTLRHINKSPEHVLRHTQGKRFQRALRKYEECKKQGVEYVPACLLHRKRKREDERDKDEPSGQRPAFWEPTSSDEEVLSDDSMTDLYPPELFTEKDLRRPESEDEDNFQTEQEEKPRPPEENITEERREAEMDHKQGRKRSKKQLSSLTKKFKRHHHKPKSFSSFKQSG</sequence>
<dbReference type="InterPro" id="IPR008833">
    <property type="entry name" value="Surf2"/>
</dbReference>
<dbReference type="GO" id="GO:0016607">
    <property type="term" value="C:nuclear speck"/>
    <property type="evidence" value="ECO:0007669"/>
    <property type="project" value="Ensembl"/>
</dbReference>
<dbReference type="GO" id="GO:0005886">
    <property type="term" value="C:plasma membrane"/>
    <property type="evidence" value="ECO:0007669"/>
    <property type="project" value="Ensembl"/>
</dbReference>
<keyword evidence="3" id="KW-1185">Reference proteome</keyword>
<dbReference type="Pfam" id="PF05477">
    <property type="entry name" value="SURF2"/>
    <property type="match status" value="1"/>
</dbReference>
<proteinExistence type="predicted"/>
<dbReference type="PANTHER" id="PTHR34348">
    <property type="entry name" value="SURFEIT LOCUS PROTEIN 2"/>
    <property type="match status" value="1"/>
</dbReference>
<dbReference type="OMA" id="LEFVPAC"/>
<feature type="compositionally biased region" description="Acidic residues" evidence="1">
    <location>
        <begin position="156"/>
        <end position="167"/>
    </location>
</feature>
<dbReference type="GO" id="GO:0005730">
    <property type="term" value="C:nucleolus"/>
    <property type="evidence" value="ECO:0007669"/>
    <property type="project" value="Ensembl"/>
</dbReference>
<name>A0A8C5K6D8_JACJA</name>
<dbReference type="Proteomes" id="UP000694385">
    <property type="component" value="Unassembled WGS sequence"/>
</dbReference>
<feature type="region of interest" description="Disordered" evidence="1">
    <location>
        <begin position="133"/>
        <end position="253"/>
    </location>
</feature>
<evidence type="ECO:0000256" key="1">
    <source>
        <dbReference type="SAM" id="MobiDB-lite"/>
    </source>
</evidence>
<organism evidence="2 3">
    <name type="scientific">Jaculus jaculus</name>
    <name type="common">Lesser Egyptian jerboa</name>
    <dbReference type="NCBI Taxonomy" id="51337"/>
    <lineage>
        <taxon>Eukaryota</taxon>
        <taxon>Metazoa</taxon>
        <taxon>Chordata</taxon>
        <taxon>Craniata</taxon>
        <taxon>Vertebrata</taxon>
        <taxon>Euteleostomi</taxon>
        <taxon>Mammalia</taxon>
        <taxon>Eutheria</taxon>
        <taxon>Euarchontoglires</taxon>
        <taxon>Glires</taxon>
        <taxon>Rodentia</taxon>
        <taxon>Myomorpha</taxon>
        <taxon>Dipodoidea</taxon>
        <taxon>Dipodidae</taxon>
        <taxon>Dipodinae</taxon>
        <taxon>Jaculus</taxon>
    </lineage>
</organism>
<protein>
    <submittedName>
        <fullName evidence="2">Surfeit gene 2</fullName>
    </submittedName>
</protein>
<reference evidence="2" key="1">
    <citation type="submission" date="2025-08" db="UniProtKB">
        <authorList>
            <consortium name="Ensembl"/>
        </authorList>
    </citation>
    <scope>IDENTIFICATION</scope>
</reference>
<accession>A0A8C5K6D8</accession>
<dbReference type="Ensembl" id="ENSJJAT00000010992.1">
    <property type="protein sequence ID" value="ENSJJAP00000004753.1"/>
    <property type="gene ID" value="ENSJJAG00000009756.1"/>
</dbReference>
<gene>
    <name evidence="2" type="primary">Surf2</name>
</gene>
<dbReference type="AlphaFoldDB" id="A0A8C5K6D8"/>
<reference evidence="2" key="2">
    <citation type="submission" date="2025-09" db="UniProtKB">
        <authorList>
            <consortium name="Ensembl"/>
        </authorList>
    </citation>
    <scope>IDENTIFICATION</scope>
</reference>
<feature type="compositionally biased region" description="Basic residues" evidence="1">
    <location>
        <begin position="234"/>
        <end position="244"/>
    </location>
</feature>
<feature type="compositionally biased region" description="Basic and acidic residues" evidence="1">
    <location>
        <begin position="176"/>
        <end position="185"/>
    </location>
</feature>
<feature type="compositionally biased region" description="Basic and acidic residues" evidence="1">
    <location>
        <begin position="196"/>
        <end position="219"/>
    </location>
</feature>
<feature type="compositionally biased region" description="Basic and acidic residues" evidence="1">
    <location>
        <begin position="135"/>
        <end position="145"/>
    </location>
</feature>
<evidence type="ECO:0000313" key="2">
    <source>
        <dbReference type="Ensembl" id="ENSJJAP00000004753.1"/>
    </source>
</evidence>
<dbReference type="GeneTree" id="ENSGT00390000016800"/>
<evidence type="ECO:0000313" key="3">
    <source>
        <dbReference type="Proteomes" id="UP000694385"/>
    </source>
</evidence>